<comment type="caution">
    <text evidence="4">The sequence shown here is derived from an EMBL/GenBank/DDBJ whole genome shotgun (WGS) entry which is preliminary data.</text>
</comment>
<dbReference type="Proteomes" id="UP000605986">
    <property type="component" value="Unassembled WGS sequence"/>
</dbReference>
<proteinExistence type="predicted"/>
<dbReference type="CDD" id="cd10170">
    <property type="entry name" value="ASKHA_NBD_HSP70"/>
    <property type="match status" value="1"/>
</dbReference>
<keyword evidence="1" id="KW-0547">Nucleotide-binding</keyword>
<dbReference type="OrthoDB" id="2963168at2759"/>
<dbReference type="GO" id="GO:0005524">
    <property type="term" value="F:ATP binding"/>
    <property type="evidence" value="ECO:0007669"/>
    <property type="project" value="UniProtKB-KW"/>
</dbReference>
<evidence type="ECO:0000256" key="3">
    <source>
        <dbReference type="SAM" id="MobiDB-lite"/>
    </source>
</evidence>
<evidence type="ECO:0000256" key="1">
    <source>
        <dbReference type="ARBA" id="ARBA00022741"/>
    </source>
</evidence>
<evidence type="ECO:0000313" key="4">
    <source>
        <dbReference type="EMBL" id="KAF4428916.1"/>
    </source>
</evidence>
<evidence type="ECO:0000256" key="2">
    <source>
        <dbReference type="ARBA" id="ARBA00022840"/>
    </source>
</evidence>
<dbReference type="GO" id="GO:0140662">
    <property type="term" value="F:ATP-dependent protein folding chaperone"/>
    <property type="evidence" value="ECO:0007669"/>
    <property type="project" value="InterPro"/>
</dbReference>
<dbReference type="InterPro" id="IPR043129">
    <property type="entry name" value="ATPase_NBD"/>
</dbReference>
<name>A0A8H4JJ41_9HYPO</name>
<feature type="region of interest" description="Disordered" evidence="3">
    <location>
        <begin position="577"/>
        <end position="615"/>
    </location>
</feature>
<dbReference type="Pfam" id="PF00012">
    <property type="entry name" value="HSP70"/>
    <property type="match status" value="1"/>
</dbReference>
<feature type="region of interest" description="Disordered" evidence="3">
    <location>
        <begin position="1020"/>
        <end position="1040"/>
    </location>
</feature>
<dbReference type="SUPFAM" id="SSF53067">
    <property type="entry name" value="Actin-like ATPase domain"/>
    <property type="match status" value="2"/>
</dbReference>
<feature type="region of interest" description="Disordered" evidence="3">
    <location>
        <begin position="366"/>
        <end position="391"/>
    </location>
</feature>
<dbReference type="PANTHER" id="PTHR14187">
    <property type="entry name" value="ALPHA KINASE/ELONGATION FACTOR 2 KINASE"/>
    <property type="match status" value="1"/>
</dbReference>
<dbReference type="PANTHER" id="PTHR14187:SF5">
    <property type="entry name" value="HEAT SHOCK 70 KDA PROTEIN 12A"/>
    <property type="match status" value="1"/>
</dbReference>
<sequence length="1489" mass="166493">MNKCWFVLEQSFFTPPQYATLSKAGGKAEGDLRLGDVVPSPKDLYPILTKGPLPLFGPDMRISSSQFCDFSWDTTKEREGDATVGGGAPIATAVGATVNAEVKAEFKRTMKNWVNYETMDIEIVQPSTAYIKAVLNKEDVKNHIDQKKIPLLDRWTVYVVTGLMIGRAQGTVGNSTSSSTGFGGGPEVDVPGVASAKLNASIKNSNETSKSVQVQGDRIWAVRFAKVHKGLLRPRWMQTEETVGAALDGKGQGDELVEEVLQHEEITDFEIAQLSTDRHGQMFFVTGGREIGNKVDLCLEVPDLNEDDWIEQKSAEFNWWTSGLNADKDGPGSLDSRLRLRPDVRDAVADLLEGLMTALSKCDELDRTPSPWSDMGDSTGSPARSPAEGVEDKAAGDLYQEPKFYIETNLEILIRIHAAIKKSGLKFRNKRADDDLMRAEERYQLEKTRLGEHTALYGSDTSIGEHERFRLFLTRRVLQNGYKEGLLRHIDGNIQRFITAHGPESEDHPYIISQRRILLIFRAYLYDPARLTTIQRRLINANVVRRNRLIHAGGAEKAQSRTRQDDPKLPLKLPTVKEVAQPSQVEDQTSDHLEPISAAQPSQSPSLPKPKSRKSFVSQAATGLASNFSITDALSPTRKTKSAATKMSARVANIDYPKCPANQGPFPCPYCPSILSHAYTKRTKWRAHVAQDLCAYVCIFEDCEYADDMYASTYEWMSHMAKHHSVMEWTCTECSKHNMMTDSFDDPVQLKEHILALHPDVEPSEMDLLVNAGKRPAGIQRVACPLCRPGLVTSGEEDEDLVQPVDCVGDIGLVQLEEDEHVATHIHEFSLQAFPWPGKTNTEDKSGMSLSHSTASSRQEIIFQSSGDTDHLSERADDFYNADEFLEIMQGIKVEFGSQKLWVRLRYGDLSFIMDQFLSNIERMDAEMFFPVLNECRITASLLQDITLYPADGFEHEISRLNSEANGHLQQLVSLLKNLREDATQPATPSSYLISSLASSRGNSISYNPRDPDEVAAAEDPSLRNQGDNGYDGDDPSQSLVPDAEVHITWDELGEYRQASEGEDAVLRDMIKSQTMHSYRANDDGHLSRFVAVGIDFGTTYSGVCWARSTNPKEANPICGWPSENYRNLNEVKVPTLYDIDSGKWGYEITTEMEPMKWFKLLLLNSEDITKEEIRNAPQLQQARHILSKSKGTTVVQVVGFYLRNVWDHTYAVLRSMLDIDNLPLRVAITIPAIWPPYAQNAMREAAKIAGIMKYRDIGETTLTLVQEPEAAALATLFQQNDSPEIQKNESFVVCDAGGGTVDVISYEVISERPFRVRECVPGAGKLAGAFLIDQAFESYLHGKAKLKISSLKDYEYNKFILREWELGAKRSFSITNAKENYHLHPPSKAFGTFARLRNKDTLTISKSQKVLLVGGLGSSEYVYDVLTEIYSNKVLRPIDGWSAVARGAVIRLLQDSISAQPIHSPGHHSEKIEKNSRLPFFYSHYYHP</sequence>
<dbReference type="Gene3D" id="3.30.420.40">
    <property type="match status" value="1"/>
</dbReference>
<accession>A0A8H4JJ41</accession>
<dbReference type="InterPro" id="IPR013126">
    <property type="entry name" value="Hsp_70_fam"/>
</dbReference>
<evidence type="ECO:0000313" key="5">
    <source>
        <dbReference type="Proteomes" id="UP000605986"/>
    </source>
</evidence>
<gene>
    <name evidence="4" type="ORF">F53441_14029</name>
</gene>
<organism evidence="4 5">
    <name type="scientific">Fusarium austroafricanum</name>
    <dbReference type="NCBI Taxonomy" id="2364996"/>
    <lineage>
        <taxon>Eukaryota</taxon>
        <taxon>Fungi</taxon>
        <taxon>Dikarya</taxon>
        <taxon>Ascomycota</taxon>
        <taxon>Pezizomycotina</taxon>
        <taxon>Sordariomycetes</taxon>
        <taxon>Hypocreomycetidae</taxon>
        <taxon>Hypocreales</taxon>
        <taxon>Nectriaceae</taxon>
        <taxon>Fusarium</taxon>
        <taxon>Fusarium concolor species complex</taxon>
    </lineage>
</organism>
<keyword evidence="2" id="KW-0067">ATP-binding</keyword>
<dbReference type="EMBL" id="JAADJG010001018">
    <property type="protein sequence ID" value="KAF4428916.1"/>
    <property type="molecule type" value="Genomic_DNA"/>
</dbReference>
<keyword evidence="5" id="KW-1185">Reference proteome</keyword>
<feature type="compositionally biased region" description="Low complexity" evidence="3">
    <location>
        <begin position="595"/>
        <end position="606"/>
    </location>
</feature>
<protein>
    <submittedName>
        <fullName evidence="4">Uncharacterized protein</fullName>
    </submittedName>
</protein>
<reference evidence="4" key="1">
    <citation type="submission" date="2020-01" db="EMBL/GenBank/DDBJ databases">
        <title>Identification and distribution of gene clusters putatively required for synthesis of sphingolipid metabolism inhibitors in phylogenetically diverse species of the filamentous fungus Fusarium.</title>
        <authorList>
            <person name="Kim H.-S."/>
            <person name="Busman M."/>
            <person name="Brown D.W."/>
            <person name="Divon H."/>
            <person name="Uhlig S."/>
            <person name="Proctor R.H."/>
        </authorList>
    </citation>
    <scope>NUCLEOTIDE SEQUENCE</scope>
    <source>
        <strain evidence="4">NRRL 53441</strain>
    </source>
</reference>